<evidence type="ECO:0000313" key="2">
    <source>
        <dbReference type="Proteomes" id="UP000439903"/>
    </source>
</evidence>
<sequence>MRHYHYHNGVEINEVKTIIDYANSRLPELEFEDLVLDLIDEYLVEESATEEEEENILETLNVSVTQKDRDKTFTYCQKSAEI</sequence>
<name>A0A8H4A2T0_GIGMA</name>
<organism evidence="1 2">
    <name type="scientific">Gigaspora margarita</name>
    <dbReference type="NCBI Taxonomy" id="4874"/>
    <lineage>
        <taxon>Eukaryota</taxon>
        <taxon>Fungi</taxon>
        <taxon>Fungi incertae sedis</taxon>
        <taxon>Mucoromycota</taxon>
        <taxon>Glomeromycotina</taxon>
        <taxon>Glomeromycetes</taxon>
        <taxon>Diversisporales</taxon>
        <taxon>Gigasporaceae</taxon>
        <taxon>Gigaspora</taxon>
    </lineage>
</organism>
<dbReference type="EMBL" id="WTPW01002094">
    <property type="protein sequence ID" value="KAF0397558.1"/>
    <property type="molecule type" value="Genomic_DNA"/>
</dbReference>
<reference evidence="1 2" key="1">
    <citation type="journal article" date="2019" name="Environ. Microbiol.">
        <title>At the nexus of three kingdoms: the genome of the mycorrhizal fungus Gigaspora margarita provides insights into plant, endobacterial and fungal interactions.</title>
        <authorList>
            <person name="Venice F."/>
            <person name="Ghignone S."/>
            <person name="Salvioli di Fossalunga A."/>
            <person name="Amselem J."/>
            <person name="Novero M."/>
            <person name="Xianan X."/>
            <person name="Sedzielewska Toro K."/>
            <person name="Morin E."/>
            <person name="Lipzen A."/>
            <person name="Grigoriev I.V."/>
            <person name="Henrissat B."/>
            <person name="Martin F.M."/>
            <person name="Bonfante P."/>
        </authorList>
    </citation>
    <scope>NUCLEOTIDE SEQUENCE [LARGE SCALE GENOMIC DNA]</scope>
    <source>
        <strain evidence="1 2">BEG34</strain>
    </source>
</reference>
<comment type="caution">
    <text evidence="1">The sequence shown here is derived from an EMBL/GenBank/DDBJ whole genome shotgun (WGS) entry which is preliminary data.</text>
</comment>
<proteinExistence type="predicted"/>
<gene>
    <name evidence="1" type="ORF">F8M41_009931</name>
</gene>
<accession>A0A8H4A2T0</accession>
<protein>
    <submittedName>
        <fullName evidence="1">Uncharacterized protein</fullName>
    </submittedName>
</protein>
<dbReference type="Proteomes" id="UP000439903">
    <property type="component" value="Unassembled WGS sequence"/>
</dbReference>
<dbReference type="AlphaFoldDB" id="A0A8H4A2T0"/>
<evidence type="ECO:0000313" key="1">
    <source>
        <dbReference type="EMBL" id="KAF0397558.1"/>
    </source>
</evidence>
<keyword evidence="2" id="KW-1185">Reference proteome</keyword>